<dbReference type="SMART" id="SM00367">
    <property type="entry name" value="LRR_CC"/>
    <property type="match status" value="5"/>
</dbReference>
<dbReference type="InterPro" id="IPR032675">
    <property type="entry name" value="LRR_dom_sf"/>
</dbReference>
<gene>
    <name evidence="3" type="ORF">HXX76_003966</name>
</gene>
<dbReference type="GO" id="GO:0031146">
    <property type="term" value="P:SCF-dependent proteasomal ubiquitin-dependent protein catabolic process"/>
    <property type="evidence" value="ECO:0007669"/>
    <property type="project" value="TreeGrafter"/>
</dbReference>
<dbReference type="GO" id="GO:0005930">
    <property type="term" value="C:axoneme"/>
    <property type="evidence" value="ECO:0007669"/>
    <property type="project" value="UniProtKB-SubCell"/>
</dbReference>
<dbReference type="Proteomes" id="UP000650467">
    <property type="component" value="Unassembled WGS sequence"/>
</dbReference>
<evidence type="ECO:0000313" key="3">
    <source>
        <dbReference type="EMBL" id="KAG2441114.1"/>
    </source>
</evidence>
<feature type="region of interest" description="Disordered" evidence="2">
    <location>
        <begin position="190"/>
        <end position="228"/>
    </location>
</feature>
<keyword evidence="4" id="KW-1185">Reference proteome</keyword>
<dbReference type="EMBL" id="JAEHOC010000006">
    <property type="protein sequence ID" value="KAG2441114.1"/>
    <property type="molecule type" value="Genomic_DNA"/>
</dbReference>
<protein>
    <submittedName>
        <fullName evidence="3">Uncharacterized protein</fullName>
    </submittedName>
</protein>
<sequence length="631" mass="64112">MRTLVNATVTKIKLDPTHSEDALRWELSDRFPKLEHIEIMKPSEIDCFTDQTFAQLALKDLSRLSGLTSLNLEHCTQLSVAGLAALALACPRVSKLQIPQVCQLCMSDSMLLVLARLPDLSRLRVQCCRHCDEVALAYLSDLRRLTALELEDYGQALRQMTLLTSLTNLRSVMVWSDFIIEVTDPGGGAGAGGGGGGGGWGHHGGGGGGPGAAGGGGGGGGGGAHHFIHHPMQNVPNGAVAAVDAEAGLAGLAGLAAAGVNPIMAAADLAAAAVANLNLHGDGDDDGAAGGGAGAGGGGAGGGGGGGGLAAAVAALQLPGGVGGAAADPAAFAHQLQLTQQVLSNIFAGKAALLDWVTGMTSLTHIDIQRVDISFPELQRFTALPSLQHLGVGDLCLEPPPGTGAAGGGGGGGGGPGEGSRHGGQTFLNPARPLGSVTKLVSHNIAHEASLRTTFPALGALSCDSSDTGLRAIAELTGLVNLFLWTSPSDAITDCGLAALSGLRRLETFRLEGAEAVTDMGWLQFARGHSALSRVDLVKVPGVTDIGFILSLRQLPGLQRASFMECPGIDTPTLAALLAFCPALEYIELQDCPAITLAALRKMLVATAPSRPDLDIVFRKGGATRVLHGSG</sequence>
<proteinExistence type="predicted"/>
<evidence type="ECO:0000256" key="1">
    <source>
        <dbReference type="ARBA" id="ARBA00004430"/>
    </source>
</evidence>
<accession>A0A835T967</accession>
<dbReference type="SUPFAM" id="SSF52047">
    <property type="entry name" value="RNI-like"/>
    <property type="match status" value="1"/>
</dbReference>
<dbReference type="InterPro" id="IPR006553">
    <property type="entry name" value="Leu-rich_rpt_Cys-con_subtyp"/>
</dbReference>
<dbReference type="AlphaFoldDB" id="A0A835T967"/>
<organism evidence="3 4">
    <name type="scientific">Chlamydomonas incerta</name>
    <dbReference type="NCBI Taxonomy" id="51695"/>
    <lineage>
        <taxon>Eukaryota</taxon>
        <taxon>Viridiplantae</taxon>
        <taxon>Chlorophyta</taxon>
        <taxon>core chlorophytes</taxon>
        <taxon>Chlorophyceae</taxon>
        <taxon>CS clade</taxon>
        <taxon>Chlamydomonadales</taxon>
        <taxon>Chlamydomonadaceae</taxon>
        <taxon>Chlamydomonas</taxon>
    </lineage>
</organism>
<feature type="compositionally biased region" description="Gly residues" evidence="2">
    <location>
        <begin position="404"/>
        <end position="418"/>
    </location>
</feature>
<comment type="subcellular location">
    <subcellularLocation>
        <location evidence="1">Cytoplasm</location>
        <location evidence="1">Cytoskeleton</location>
        <location evidence="1">Cilium axoneme</location>
    </subcellularLocation>
</comment>
<feature type="compositionally biased region" description="Gly residues" evidence="2">
    <location>
        <begin position="190"/>
        <end position="224"/>
    </location>
</feature>
<name>A0A835T967_CHLIN</name>
<dbReference type="PANTHER" id="PTHR13318:SF105">
    <property type="entry name" value="F-BOX_LRR-REPEAT PROTEIN 3"/>
    <property type="match status" value="1"/>
</dbReference>
<dbReference type="GO" id="GO:0019005">
    <property type="term" value="C:SCF ubiquitin ligase complex"/>
    <property type="evidence" value="ECO:0007669"/>
    <property type="project" value="TreeGrafter"/>
</dbReference>
<dbReference type="OrthoDB" id="550575at2759"/>
<reference evidence="3" key="1">
    <citation type="journal article" date="2020" name="bioRxiv">
        <title>Comparative genomics of Chlamydomonas.</title>
        <authorList>
            <person name="Craig R.J."/>
            <person name="Hasan A.R."/>
            <person name="Ness R.W."/>
            <person name="Keightley P.D."/>
        </authorList>
    </citation>
    <scope>NUCLEOTIDE SEQUENCE</scope>
    <source>
        <strain evidence="3">SAG 7.73</strain>
    </source>
</reference>
<dbReference type="Gene3D" id="3.80.10.10">
    <property type="entry name" value="Ribonuclease Inhibitor"/>
    <property type="match status" value="2"/>
</dbReference>
<evidence type="ECO:0000256" key="2">
    <source>
        <dbReference type="SAM" id="MobiDB-lite"/>
    </source>
</evidence>
<feature type="region of interest" description="Disordered" evidence="2">
    <location>
        <begin position="401"/>
        <end position="428"/>
    </location>
</feature>
<dbReference type="PANTHER" id="PTHR13318">
    <property type="entry name" value="PARTNER OF PAIRED, ISOFORM B-RELATED"/>
    <property type="match status" value="1"/>
</dbReference>
<comment type="caution">
    <text evidence="3">The sequence shown here is derived from an EMBL/GenBank/DDBJ whole genome shotgun (WGS) entry which is preliminary data.</text>
</comment>
<evidence type="ECO:0000313" key="4">
    <source>
        <dbReference type="Proteomes" id="UP000650467"/>
    </source>
</evidence>